<evidence type="ECO:0000256" key="2">
    <source>
        <dbReference type="ARBA" id="ARBA00014363"/>
    </source>
</evidence>
<name>A0AAE3J925_9FIRM</name>
<dbReference type="GO" id="GO:0003677">
    <property type="term" value="F:DNA binding"/>
    <property type="evidence" value="ECO:0007669"/>
    <property type="project" value="InterPro"/>
</dbReference>
<protein>
    <recommendedName>
        <fullName evidence="2">DNA polymerase III subunit delta'</fullName>
        <ecNumber evidence="1">2.7.7.7</ecNumber>
    </recommendedName>
</protein>
<dbReference type="PANTHER" id="PTHR11669:SF8">
    <property type="entry name" value="DNA POLYMERASE III SUBUNIT DELTA"/>
    <property type="match status" value="1"/>
</dbReference>
<dbReference type="EC" id="2.7.7.7" evidence="1"/>
<evidence type="ECO:0000259" key="8">
    <source>
        <dbReference type="Pfam" id="PF09115"/>
    </source>
</evidence>
<dbReference type="InterPro" id="IPR050238">
    <property type="entry name" value="DNA_Rep/Repair_Clamp_Loader"/>
</dbReference>
<dbReference type="InterPro" id="IPR027417">
    <property type="entry name" value="P-loop_NTPase"/>
</dbReference>
<dbReference type="EMBL" id="JAJEQM010000004">
    <property type="protein sequence ID" value="MCC2209976.1"/>
    <property type="molecule type" value="Genomic_DNA"/>
</dbReference>
<evidence type="ECO:0000256" key="6">
    <source>
        <dbReference type="ARBA" id="ARBA00022932"/>
    </source>
</evidence>
<dbReference type="GO" id="GO:0006261">
    <property type="term" value="P:DNA-templated DNA replication"/>
    <property type="evidence" value="ECO:0007669"/>
    <property type="project" value="TreeGrafter"/>
</dbReference>
<dbReference type="GO" id="GO:0009360">
    <property type="term" value="C:DNA polymerase III complex"/>
    <property type="evidence" value="ECO:0007669"/>
    <property type="project" value="InterPro"/>
</dbReference>
<proteinExistence type="predicted"/>
<comment type="caution">
    <text evidence="9">The sequence shown here is derived from an EMBL/GenBank/DDBJ whole genome shotgun (WGS) entry which is preliminary data.</text>
</comment>
<dbReference type="Pfam" id="PF09115">
    <property type="entry name" value="DNApol3-delta_C"/>
    <property type="match status" value="1"/>
</dbReference>
<dbReference type="RefSeq" id="WP_308456011.1">
    <property type="nucleotide sequence ID" value="NZ_JAJEQM010000004.1"/>
</dbReference>
<dbReference type="Pfam" id="PF13177">
    <property type="entry name" value="DNA_pol3_delta2"/>
    <property type="match status" value="1"/>
</dbReference>
<keyword evidence="5" id="KW-0235">DNA replication</keyword>
<evidence type="ECO:0000256" key="7">
    <source>
        <dbReference type="ARBA" id="ARBA00049244"/>
    </source>
</evidence>
<dbReference type="Proteomes" id="UP001198242">
    <property type="component" value="Unassembled WGS sequence"/>
</dbReference>
<evidence type="ECO:0000256" key="4">
    <source>
        <dbReference type="ARBA" id="ARBA00022695"/>
    </source>
</evidence>
<organism evidence="9 10">
    <name type="scientific">Hominilimicola fabiformis</name>
    <dbReference type="NCBI Taxonomy" id="2885356"/>
    <lineage>
        <taxon>Bacteria</taxon>
        <taxon>Bacillati</taxon>
        <taxon>Bacillota</taxon>
        <taxon>Clostridia</taxon>
        <taxon>Eubacteriales</taxon>
        <taxon>Oscillospiraceae</taxon>
        <taxon>Hominilimicola</taxon>
    </lineage>
</organism>
<dbReference type="Gene3D" id="3.40.50.300">
    <property type="entry name" value="P-loop containing nucleotide triphosphate hydrolases"/>
    <property type="match status" value="1"/>
</dbReference>
<keyword evidence="10" id="KW-1185">Reference proteome</keyword>
<dbReference type="PANTHER" id="PTHR11669">
    <property type="entry name" value="REPLICATION FACTOR C / DNA POLYMERASE III GAMMA-TAU SUBUNIT"/>
    <property type="match status" value="1"/>
</dbReference>
<accession>A0AAE3J925</accession>
<evidence type="ECO:0000256" key="3">
    <source>
        <dbReference type="ARBA" id="ARBA00022679"/>
    </source>
</evidence>
<dbReference type="SUPFAM" id="SSF52540">
    <property type="entry name" value="P-loop containing nucleoside triphosphate hydrolases"/>
    <property type="match status" value="1"/>
</dbReference>
<keyword evidence="3" id="KW-0808">Transferase</keyword>
<sequence>MYGYETFHEDLMKNLIESVHNGASSHAYIFEGEKGLGVLNSARLFAAALTCKNTGVAPCGSCQNCVESKADTNPDIIYVRPKADKKSIGAKDMRKLEEDVAVKPFNSKHKVYIFEDASLLTEEAQNTFLKTFEEPPEYAVFILITENSTSLLQTILSRFTLVHFPSVSDAIMEKYISEKYPDEQERLPFLIKYCAGVPGMADNIINDENFESVRTSSLEKLFSVLSIDRRLAFVVQKYLDENKDKAETVFDFWLAYLRDIILMQSQAPNVIINIDKKDMLRQLASKYDTDYLMNMSKRVIKAKNMLSRYVNLKAISLWLSLKST</sequence>
<evidence type="ECO:0000256" key="5">
    <source>
        <dbReference type="ARBA" id="ARBA00022705"/>
    </source>
</evidence>
<reference evidence="9 10" key="1">
    <citation type="submission" date="2021-10" db="EMBL/GenBank/DDBJ databases">
        <title>Anaerobic single-cell dispensing facilitates the cultivation of human gut bacteria.</title>
        <authorList>
            <person name="Afrizal A."/>
        </authorList>
    </citation>
    <scope>NUCLEOTIDE SEQUENCE [LARGE SCALE GENOMIC DNA]</scope>
    <source>
        <strain evidence="9 10">CLA-AA-H232</strain>
    </source>
</reference>
<evidence type="ECO:0000256" key="1">
    <source>
        <dbReference type="ARBA" id="ARBA00012417"/>
    </source>
</evidence>
<dbReference type="AlphaFoldDB" id="A0AAE3J925"/>
<dbReference type="GO" id="GO:0003887">
    <property type="term" value="F:DNA-directed DNA polymerase activity"/>
    <property type="evidence" value="ECO:0007669"/>
    <property type="project" value="UniProtKB-KW"/>
</dbReference>
<comment type="catalytic activity">
    <reaction evidence="7">
        <text>DNA(n) + a 2'-deoxyribonucleoside 5'-triphosphate = DNA(n+1) + diphosphate</text>
        <dbReference type="Rhea" id="RHEA:22508"/>
        <dbReference type="Rhea" id="RHEA-COMP:17339"/>
        <dbReference type="Rhea" id="RHEA-COMP:17340"/>
        <dbReference type="ChEBI" id="CHEBI:33019"/>
        <dbReference type="ChEBI" id="CHEBI:61560"/>
        <dbReference type="ChEBI" id="CHEBI:173112"/>
        <dbReference type="EC" id="2.7.7.7"/>
    </reaction>
</comment>
<dbReference type="InterPro" id="IPR015199">
    <property type="entry name" value="DNA_pol_III_delta_C"/>
</dbReference>
<feature type="domain" description="DNA polymerase III delta subunit C-terminal" evidence="8">
    <location>
        <begin position="216"/>
        <end position="309"/>
    </location>
</feature>
<keyword evidence="4" id="KW-0548">Nucleotidyltransferase</keyword>
<gene>
    <name evidence="9" type="ORF">LKE05_04085</name>
</gene>
<evidence type="ECO:0000313" key="10">
    <source>
        <dbReference type="Proteomes" id="UP001198242"/>
    </source>
</evidence>
<evidence type="ECO:0000313" key="9">
    <source>
        <dbReference type="EMBL" id="MCC2209976.1"/>
    </source>
</evidence>
<dbReference type="Gene3D" id="1.20.272.10">
    <property type="match status" value="1"/>
</dbReference>
<keyword evidence="6" id="KW-0239">DNA-directed DNA polymerase</keyword>